<dbReference type="SUPFAM" id="SSF81901">
    <property type="entry name" value="HCP-like"/>
    <property type="match status" value="1"/>
</dbReference>
<comment type="caution">
    <text evidence="2">The sequence shown here is derived from an EMBL/GenBank/DDBJ whole genome shotgun (WGS) entry which is preliminary data.</text>
</comment>
<sequence>MGFVSKSALAAVLALGAAALTAAPAEAQKKKKEEAPKVQINDAFRAAAVAGETAAKAGDIATAKARLAEADAAATSDIEKFYAANLRLQVAQASKDNALLATAIDQMIANPNTPAEQQATLNYNRGILALNAKDKAGARQYFQRAKQLGYNDPEYDLRMASLELEGGNVDQGVSALDKAIQAKVAAGQPVPNDWYNLAISQLYKANKPAETAAWMRRQLKDYPTATNWRKALILFRDRADQGRALGGSARLDTFRLMRETGALTDQAEFGEYAQLAQDLGLPYETVAVIDQGRAAGKIPASATQYNALKTEAQAGIRAEGSLSSLDAKSRSAANGKLAAGTANAYLANGDAAKAAEFFQLALQKGGVDQDEVNTRLGIALAKSGRREEAKAAFAKVTGSPRNELAAFWTLWLDSPKTAG</sequence>
<evidence type="ECO:0000313" key="3">
    <source>
        <dbReference type="Proteomes" id="UP001380365"/>
    </source>
</evidence>
<proteinExistence type="predicted"/>
<keyword evidence="3" id="KW-1185">Reference proteome</keyword>
<dbReference type="Gene3D" id="1.25.40.10">
    <property type="entry name" value="Tetratricopeptide repeat domain"/>
    <property type="match status" value="2"/>
</dbReference>
<evidence type="ECO:0000313" key="2">
    <source>
        <dbReference type="EMBL" id="MEJ5094757.1"/>
    </source>
</evidence>
<feature type="signal peptide" evidence="1">
    <location>
        <begin position="1"/>
        <end position="27"/>
    </location>
</feature>
<dbReference type="RefSeq" id="WP_125962309.1">
    <property type="nucleotide sequence ID" value="NZ_BAAAEL010000006.1"/>
</dbReference>
<keyword evidence="1" id="KW-0732">Signal</keyword>
<dbReference type="InterPro" id="IPR011990">
    <property type="entry name" value="TPR-like_helical_dom_sf"/>
</dbReference>
<organism evidence="2 3">
    <name type="scientific">Sphingomonas molluscorum</name>
    <dbReference type="NCBI Taxonomy" id="418184"/>
    <lineage>
        <taxon>Bacteria</taxon>
        <taxon>Pseudomonadati</taxon>
        <taxon>Pseudomonadota</taxon>
        <taxon>Alphaproteobacteria</taxon>
        <taxon>Sphingomonadales</taxon>
        <taxon>Sphingomonadaceae</taxon>
        <taxon>Sphingomonas</taxon>
    </lineage>
</organism>
<dbReference type="Proteomes" id="UP001380365">
    <property type="component" value="Unassembled WGS sequence"/>
</dbReference>
<evidence type="ECO:0008006" key="4">
    <source>
        <dbReference type="Google" id="ProtNLM"/>
    </source>
</evidence>
<gene>
    <name evidence="2" type="ORF">WH159_09425</name>
</gene>
<dbReference type="EMBL" id="JBBGZA010000001">
    <property type="protein sequence ID" value="MEJ5094757.1"/>
    <property type="molecule type" value="Genomic_DNA"/>
</dbReference>
<accession>A0ABU8Q676</accession>
<protein>
    <recommendedName>
        <fullName evidence="4">Tetratricopeptide repeat protein</fullName>
    </recommendedName>
</protein>
<feature type="chain" id="PRO_5045845342" description="Tetratricopeptide repeat protein" evidence="1">
    <location>
        <begin position="28"/>
        <end position="419"/>
    </location>
</feature>
<reference evidence="2 3" key="1">
    <citation type="submission" date="2023-12" db="EMBL/GenBank/DDBJ databases">
        <title>Gut-associated functions are favored during microbiome assembly across C. elegans life.</title>
        <authorList>
            <person name="Zimmermann J."/>
        </authorList>
    </citation>
    <scope>NUCLEOTIDE SEQUENCE [LARGE SCALE GENOMIC DNA]</scope>
    <source>
        <strain evidence="2 3">JUb134</strain>
    </source>
</reference>
<name>A0ABU8Q676_9SPHN</name>
<evidence type="ECO:0000256" key="1">
    <source>
        <dbReference type="SAM" id="SignalP"/>
    </source>
</evidence>